<evidence type="ECO:0000313" key="17">
    <source>
        <dbReference type="Proteomes" id="UP000749559"/>
    </source>
</evidence>
<evidence type="ECO:0000256" key="7">
    <source>
        <dbReference type="ARBA" id="ARBA00022824"/>
    </source>
</evidence>
<evidence type="ECO:0000256" key="2">
    <source>
        <dbReference type="ARBA" id="ARBA00010983"/>
    </source>
</evidence>
<dbReference type="PRINTS" id="PR00626">
    <property type="entry name" value="CALRETICULIN"/>
</dbReference>
<evidence type="ECO:0000256" key="14">
    <source>
        <dbReference type="RuleBase" id="RU362126"/>
    </source>
</evidence>
<keyword evidence="10" id="KW-0007">Acetylation</keyword>
<evidence type="ECO:0000256" key="8">
    <source>
        <dbReference type="ARBA" id="ARBA00022837"/>
    </source>
</evidence>
<dbReference type="OrthoDB" id="1938156at2759"/>
<keyword evidence="12" id="KW-1015">Disulfide bond</keyword>
<dbReference type="EMBL" id="CAIIXF020000002">
    <property type="protein sequence ID" value="CAH1777683.1"/>
    <property type="molecule type" value="Genomic_DNA"/>
</dbReference>
<dbReference type="Gene3D" id="2.60.120.200">
    <property type="match status" value="1"/>
</dbReference>
<keyword evidence="7 14" id="KW-0256">Endoplasmic reticulum</keyword>
<dbReference type="SUPFAM" id="SSF49899">
    <property type="entry name" value="Concanavalin A-like lectins/glucanases"/>
    <property type="match status" value="1"/>
</dbReference>
<dbReference type="FunFam" id="2.60.120.200:FF:000430">
    <property type="entry name" value="Si:ch211-274f20.2"/>
    <property type="match status" value="1"/>
</dbReference>
<gene>
    <name evidence="16" type="ORF">OFUS_LOCUS4687</name>
</gene>
<keyword evidence="13 14" id="KW-0143">Chaperone</keyword>
<dbReference type="GO" id="GO:0005789">
    <property type="term" value="C:endoplasmic reticulum membrane"/>
    <property type="evidence" value="ECO:0007669"/>
    <property type="project" value="UniProtKB-SubCell"/>
</dbReference>
<evidence type="ECO:0000313" key="16">
    <source>
        <dbReference type="EMBL" id="CAH1777683.1"/>
    </source>
</evidence>
<dbReference type="Proteomes" id="UP000749559">
    <property type="component" value="Unassembled WGS sequence"/>
</dbReference>
<sequence length="598" mass="68170">MKFSYFLLLSLSVLLITPIHGQEDDFDLEDLDEMIEDAEEDQDDASPPVTDVNPKVVYKPPTATGNVYLAETFDDEATFKKKWIVSEAKKDDADEDIAKYDGKWALEESIEKEIDGDIGLVLKSKARLHAISTKLNKPYKFDGSPLIVQYEVRFQDGQECGGAYVKLLTDNKQLDLKTYNDKMPYTIMFGPDKCGNDHKLHFIFRHKNPKTGEFEEKHAKKPTVSLDKFFTDKKTHLFTLSLFPDNTWEIFVDQELVNSGSLLEDMEPAVNPPEEIVDPDDKKPEDWDDKEKIPDPDAVKPEDWDESEPEMIEDIDAVKPDGWLDDEEPLIADPDAEKPSDWDDEMDGEWEAPMIDNPLCASAPGCGEWTTPQIKNPLYKGKWYAPKIDNPNYKGKWKPRMIKNPNYFEDEEPYKMTPFSALGLELWTISNNLLFDNFLIIDDKSVADKWAAESWKIKQDQEFRRESNAAQSVWDAIKSTVNEKPWILAVICIVVILPLVLLIAYCCSSGEKKPADIAERKKTDEATPDVDYDEDDASGDAPSKESPKPAKGKKKGKGALDAEPEEEAVAEEEEEEEVEEVPEETTRKSPRKRKPRKE</sequence>
<feature type="region of interest" description="Disordered" evidence="15">
    <location>
        <begin position="514"/>
        <end position="598"/>
    </location>
</feature>
<dbReference type="GO" id="GO:0051082">
    <property type="term" value="F:unfolded protein binding"/>
    <property type="evidence" value="ECO:0007669"/>
    <property type="project" value="InterPro"/>
</dbReference>
<feature type="signal peptide" evidence="14">
    <location>
        <begin position="1"/>
        <end position="21"/>
    </location>
</feature>
<name>A0A8J1TI51_OWEFU</name>
<evidence type="ECO:0000256" key="4">
    <source>
        <dbReference type="ARBA" id="ARBA00022692"/>
    </source>
</evidence>
<evidence type="ECO:0000256" key="13">
    <source>
        <dbReference type="ARBA" id="ARBA00023186"/>
    </source>
</evidence>
<dbReference type="AlphaFoldDB" id="A0A8J1TI51"/>
<feature type="compositionally biased region" description="Acidic residues" evidence="15">
    <location>
        <begin position="562"/>
        <end position="583"/>
    </location>
</feature>
<dbReference type="Pfam" id="PF00262">
    <property type="entry name" value="Calreticulin"/>
    <property type="match status" value="1"/>
</dbReference>
<evidence type="ECO:0000256" key="5">
    <source>
        <dbReference type="ARBA" id="ARBA00022729"/>
    </source>
</evidence>
<evidence type="ECO:0000256" key="1">
    <source>
        <dbReference type="ARBA" id="ARBA00004115"/>
    </source>
</evidence>
<keyword evidence="4 14" id="KW-0812">Transmembrane</keyword>
<dbReference type="GO" id="GO:0005509">
    <property type="term" value="F:calcium ion binding"/>
    <property type="evidence" value="ECO:0007669"/>
    <property type="project" value="InterPro"/>
</dbReference>
<evidence type="ECO:0000256" key="12">
    <source>
        <dbReference type="ARBA" id="ARBA00023157"/>
    </source>
</evidence>
<feature type="region of interest" description="Disordered" evidence="15">
    <location>
        <begin position="264"/>
        <end position="308"/>
    </location>
</feature>
<dbReference type="InterPro" id="IPR001580">
    <property type="entry name" value="Calret/calnex"/>
</dbReference>
<comment type="subcellular location">
    <subcellularLocation>
        <location evidence="1">Endoplasmic reticulum membrane</location>
        <topology evidence="1">Single-pass type I membrane protein</topology>
    </subcellularLocation>
</comment>
<feature type="transmembrane region" description="Helical" evidence="14">
    <location>
        <begin position="486"/>
        <end position="507"/>
    </location>
</feature>
<dbReference type="SUPFAM" id="SSF63887">
    <property type="entry name" value="P-domain of calnexin/calreticulin"/>
    <property type="match status" value="1"/>
</dbReference>
<dbReference type="PROSITE" id="PS00805">
    <property type="entry name" value="CALRETICULIN_REPEAT"/>
    <property type="match status" value="1"/>
</dbReference>
<keyword evidence="11 14" id="KW-0472">Membrane</keyword>
<feature type="compositionally biased region" description="Basic and acidic residues" evidence="15">
    <location>
        <begin position="279"/>
        <end position="302"/>
    </location>
</feature>
<keyword evidence="3" id="KW-0597">Phosphoprotein</keyword>
<comment type="caution">
    <text evidence="16">The sequence shown here is derived from an EMBL/GenBank/DDBJ whole genome shotgun (WGS) entry which is preliminary data.</text>
</comment>
<accession>A0A8J1TI51</accession>
<evidence type="ECO:0000256" key="9">
    <source>
        <dbReference type="ARBA" id="ARBA00022989"/>
    </source>
</evidence>
<feature type="compositionally biased region" description="Basic and acidic residues" evidence="15">
    <location>
        <begin position="514"/>
        <end position="525"/>
    </location>
</feature>
<dbReference type="InterPro" id="IPR009033">
    <property type="entry name" value="Calreticulin/calnexin_P_dom_sf"/>
</dbReference>
<dbReference type="PROSITE" id="PS00804">
    <property type="entry name" value="CALRETICULIN_2"/>
    <property type="match status" value="1"/>
</dbReference>
<protein>
    <submittedName>
        <fullName evidence="16">Uncharacterized protein</fullName>
    </submittedName>
</protein>
<comment type="similarity">
    <text evidence="2 14">Belongs to the calreticulin family.</text>
</comment>
<keyword evidence="5 14" id="KW-0732">Signal</keyword>
<evidence type="ECO:0000256" key="6">
    <source>
        <dbReference type="ARBA" id="ARBA00022737"/>
    </source>
</evidence>
<dbReference type="InterPro" id="IPR018124">
    <property type="entry name" value="Calret/calnex_CS"/>
</dbReference>
<proteinExistence type="inferred from homology"/>
<feature type="compositionally biased region" description="Acidic residues" evidence="15">
    <location>
        <begin position="526"/>
        <end position="538"/>
    </location>
</feature>
<organism evidence="16 17">
    <name type="scientific">Owenia fusiformis</name>
    <name type="common">Polychaete worm</name>
    <dbReference type="NCBI Taxonomy" id="6347"/>
    <lineage>
        <taxon>Eukaryota</taxon>
        <taxon>Metazoa</taxon>
        <taxon>Spiralia</taxon>
        <taxon>Lophotrochozoa</taxon>
        <taxon>Annelida</taxon>
        <taxon>Polychaeta</taxon>
        <taxon>Sedentaria</taxon>
        <taxon>Canalipalpata</taxon>
        <taxon>Sabellida</taxon>
        <taxon>Oweniida</taxon>
        <taxon>Oweniidae</taxon>
        <taxon>Owenia</taxon>
    </lineage>
</organism>
<keyword evidence="9 14" id="KW-1133">Transmembrane helix</keyword>
<evidence type="ECO:0000256" key="3">
    <source>
        <dbReference type="ARBA" id="ARBA00022553"/>
    </source>
</evidence>
<feature type="chain" id="PRO_5042621058" evidence="14">
    <location>
        <begin position="22"/>
        <end position="598"/>
    </location>
</feature>
<keyword evidence="6" id="KW-0677">Repeat</keyword>
<dbReference type="InterPro" id="IPR013320">
    <property type="entry name" value="ConA-like_dom_sf"/>
</dbReference>
<dbReference type="Gene3D" id="2.10.250.10">
    <property type="entry name" value="Calreticulin/calnexin, P domain"/>
    <property type="match status" value="1"/>
</dbReference>
<dbReference type="PROSITE" id="PS00803">
    <property type="entry name" value="CALRETICULIN_1"/>
    <property type="match status" value="1"/>
</dbReference>
<dbReference type="FunFam" id="2.10.250.10:FF:000001">
    <property type="entry name" value="Calnexin homolog"/>
    <property type="match status" value="1"/>
</dbReference>
<reference evidence="16" key="1">
    <citation type="submission" date="2022-03" db="EMBL/GenBank/DDBJ databases">
        <authorList>
            <person name="Martin C."/>
        </authorList>
    </citation>
    <scope>NUCLEOTIDE SEQUENCE</scope>
</reference>
<keyword evidence="17" id="KW-1185">Reference proteome</keyword>
<evidence type="ECO:0000256" key="11">
    <source>
        <dbReference type="ARBA" id="ARBA00023136"/>
    </source>
</evidence>
<feature type="compositionally biased region" description="Basic residues" evidence="15">
    <location>
        <begin position="588"/>
        <end position="598"/>
    </location>
</feature>
<dbReference type="PANTHER" id="PTHR11073">
    <property type="entry name" value="CALRETICULIN AND CALNEXIN"/>
    <property type="match status" value="1"/>
</dbReference>
<dbReference type="GO" id="GO:0006457">
    <property type="term" value="P:protein folding"/>
    <property type="evidence" value="ECO:0007669"/>
    <property type="project" value="InterPro"/>
</dbReference>
<evidence type="ECO:0000256" key="10">
    <source>
        <dbReference type="ARBA" id="ARBA00022990"/>
    </source>
</evidence>
<dbReference type="GO" id="GO:0036503">
    <property type="term" value="P:ERAD pathway"/>
    <property type="evidence" value="ECO:0007669"/>
    <property type="project" value="TreeGrafter"/>
</dbReference>
<dbReference type="PANTHER" id="PTHR11073:SF1">
    <property type="entry name" value="CALNEXIN 14D-RELATED"/>
    <property type="match status" value="1"/>
</dbReference>
<keyword evidence="8" id="KW-0106">Calcium</keyword>
<evidence type="ECO:0000256" key="15">
    <source>
        <dbReference type="SAM" id="MobiDB-lite"/>
    </source>
</evidence>